<evidence type="ECO:0000256" key="3">
    <source>
        <dbReference type="ARBA" id="ARBA00022630"/>
    </source>
</evidence>
<keyword evidence="7 10" id="KW-0460">Magnesium</keyword>
<evidence type="ECO:0000256" key="6">
    <source>
        <dbReference type="ARBA" id="ARBA00022827"/>
    </source>
</evidence>
<dbReference type="EC" id="2.7.1.180" evidence="1 10"/>
<keyword evidence="4 10" id="KW-0808">Transferase</keyword>
<evidence type="ECO:0000256" key="5">
    <source>
        <dbReference type="ARBA" id="ARBA00022723"/>
    </source>
</evidence>
<evidence type="ECO:0000256" key="9">
    <source>
        <dbReference type="ARBA" id="ARBA00048540"/>
    </source>
</evidence>
<evidence type="ECO:0000256" key="12">
    <source>
        <dbReference type="RuleBase" id="RU363002"/>
    </source>
</evidence>
<evidence type="ECO:0000256" key="4">
    <source>
        <dbReference type="ARBA" id="ARBA00022679"/>
    </source>
</evidence>
<dbReference type="SUPFAM" id="SSF143631">
    <property type="entry name" value="ApbE-like"/>
    <property type="match status" value="1"/>
</dbReference>
<comment type="similarity">
    <text evidence="10 12">Belongs to the ApbE family.</text>
</comment>
<keyword evidence="12" id="KW-1003">Cell membrane</keyword>
<protein>
    <recommendedName>
        <fullName evidence="2 10">FAD:protein FMN transferase</fullName>
        <ecNumber evidence="1 10">2.7.1.180</ecNumber>
    </recommendedName>
    <alternativeName>
        <fullName evidence="8 10">Flavin transferase</fullName>
    </alternativeName>
</protein>
<dbReference type="PROSITE" id="PS51257">
    <property type="entry name" value="PROKAR_LIPOPROTEIN"/>
    <property type="match status" value="1"/>
</dbReference>
<evidence type="ECO:0000313" key="14">
    <source>
        <dbReference type="Proteomes" id="UP000217276"/>
    </source>
</evidence>
<keyword evidence="6 10" id="KW-0274">FAD</keyword>
<sequence length="343" mass="38404">MKTRILTLCLGGLLLFSCDSKKGTPKYQEIEGVAGTVEYRVKYISTDTISLKSSIDSIVRTIDNSLSVYNEESIVSKINKGYVPIKADEHFKKVYTAAREIWKESGGKYDPTVGLLVKVWGFGREMVQPISKIPTDQELDSLKQYVGFEKVQIGSDGYVKKEHQAIQIDLTSVVRGYTVDVIGDFLQSKGINDYVVKVAGEIKVKGKNTLEGKPWVVNVIDPYELDSNYSEVTLKLTNEAVSTDENFRRVWIDGTGRRFVHIIDPSTGKPLESEMLSATVVTKSARESDSYATMFMLIGLEKSKEFLAKHPEIKALIIYSAEGNKAETYITENMKPLLVENKK</sequence>
<dbReference type="PANTHER" id="PTHR30040:SF2">
    <property type="entry name" value="FAD:PROTEIN FMN TRANSFERASE"/>
    <property type="match status" value="1"/>
</dbReference>
<dbReference type="InterPro" id="IPR003374">
    <property type="entry name" value="ApbE-like_sf"/>
</dbReference>
<evidence type="ECO:0000256" key="1">
    <source>
        <dbReference type="ARBA" id="ARBA00011955"/>
    </source>
</evidence>
<dbReference type="PIRSF" id="PIRSF006268">
    <property type="entry name" value="ApbE"/>
    <property type="match status" value="1"/>
</dbReference>
<keyword evidence="14" id="KW-1185">Reference proteome</keyword>
<feature type="binding site" evidence="11">
    <location>
        <position position="172"/>
    </location>
    <ligand>
        <name>Mg(2+)</name>
        <dbReference type="ChEBI" id="CHEBI:18420"/>
    </ligand>
</feature>
<keyword evidence="5 10" id="KW-0479">Metal-binding</keyword>
<keyword evidence="12" id="KW-0449">Lipoprotein</keyword>
<name>A0A250FAW3_9FLAO</name>
<dbReference type="AlphaFoldDB" id="A0A250FAW3"/>
<evidence type="ECO:0000313" key="13">
    <source>
        <dbReference type="EMBL" id="ATA81198.1"/>
    </source>
</evidence>
<organism evidence="13 14">
    <name type="scientific">Capnocytophaga leadbetteri</name>
    <dbReference type="NCBI Taxonomy" id="327575"/>
    <lineage>
        <taxon>Bacteria</taxon>
        <taxon>Pseudomonadati</taxon>
        <taxon>Bacteroidota</taxon>
        <taxon>Flavobacteriia</taxon>
        <taxon>Flavobacteriales</taxon>
        <taxon>Flavobacteriaceae</taxon>
        <taxon>Capnocytophaga</taxon>
    </lineage>
</organism>
<keyword evidence="3 10" id="KW-0285">Flavoprotein</keyword>
<dbReference type="InterPro" id="IPR024932">
    <property type="entry name" value="ApbE"/>
</dbReference>
<feature type="binding site" evidence="11">
    <location>
        <position position="293"/>
    </location>
    <ligand>
        <name>Mg(2+)</name>
        <dbReference type="ChEBI" id="CHEBI:18420"/>
    </ligand>
</feature>
<gene>
    <name evidence="13" type="ORF">CGC53_01955</name>
</gene>
<dbReference type="EMBL" id="CP022384">
    <property type="protein sequence ID" value="ATA81198.1"/>
    <property type="molecule type" value="Genomic_DNA"/>
</dbReference>
<keyword evidence="12" id="KW-0472">Membrane</keyword>
<dbReference type="GO" id="GO:0005886">
    <property type="term" value="C:plasma membrane"/>
    <property type="evidence" value="ECO:0007669"/>
    <property type="project" value="UniProtKB-SubCell"/>
</dbReference>
<dbReference type="RefSeq" id="WP_095913106.1">
    <property type="nucleotide sequence ID" value="NZ_CAUUPF010000011.1"/>
</dbReference>
<proteinExistence type="inferred from homology"/>
<keyword evidence="12" id="KW-0997">Cell inner membrane</keyword>
<feature type="binding site" evidence="11">
    <location>
        <position position="289"/>
    </location>
    <ligand>
        <name>Mg(2+)</name>
        <dbReference type="ChEBI" id="CHEBI:18420"/>
    </ligand>
</feature>
<comment type="cofactor">
    <cofactor evidence="11">
        <name>Mg(2+)</name>
        <dbReference type="ChEBI" id="CHEBI:18420"/>
    </cofactor>
    <cofactor evidence="11">
        <name>Mn(2+)</name>
        <dbReference type="ChEBI" id="CHEBI:29035"/>
    </cofactor>
    <text evidence="11">Magnesium. Can also use manganese.</text>
</comment>
<dbReference type="KEGG" id="clk:CGC53_01955"/>
<comment type="function">
    <text evidence="12">Flavin transferase that catalyzes the transfer of the FMN moiety of FAD and its covalent binding to the hydroxyl group of a threonine residue in a target flavoprotein.</text>
</comment>
<reference evidence="14" key="1">
    <citation type="submission" date="2017-06" db="EMBL/GenBank/DDBJ databases">
        <title>Capnocytophaga spp. assemblies.</title>
        <authorList>
            <person name="Gulvik C.A."/>
        </authorList>
    </citation>
    <scope>NUCLEOTIDE SEQUENCE [LARGE SCALE GENOMIC DNA]</scope>
    <source>
        <strain evidence="14">H6253</strain>
    </source>
</reference>
<evidence type="ECO:0000256" key="10">
    <source>
        <dbReference type="PIRNR" id="PIRNR006268"/>
    </source>
</evidence>
<comment type="subcellular location">
    <subcellularLocation>
        <location evidence="12">Cell inner membrane</location>
        <topology evidence="12">Lipid-anchor</topology>
        <orientation evidence="12">Periplasmic side</orientation>
    </subcellularLocation>
</comment>
<accession>A0A250FAW3</accession>
<dbReference type="GO" id="GO:0046872">
    <property type="term" value="F:metal ion binding"/>
    <property type="evidence" value="ECO:0007669"/>
    <property type="project" value="UniProtKB-UniRule"/>
</dbReference>
<dbReference type="Gene3D" id="3.10.520.10">
    <property type="entry name" value="ApbE-like domains"/>
    <property type="match status" value="1"/>
</dbReference>
<dbReference type="GO" id="GO:0016740">
    <property type="term" value="F:transferase activity"/>
    <property type="evidence" value="ECO:0007669"/>
    <property type="project" value="UniProtKB-UniRule"/>
</dbReference>
<dbReference type="Proteomes" id="UP000217276">
    <property type="component" value="Chromosome"/>
</dbReference>
<dbReference type="PANTHER" id="PTHR30040">
    <property type="entry name" value="THIAMINE BIOSYNTHESIS LIPOPROTEIN APBE"/>
    <property type="match status" value="1"/>
</dbReference>
<evidence type="ECO:0000256" key="8">
    <source>
        <dbReference type="ARBA" id="ARBA00031306"/>
    </source>
</evidence>
<comment type="catalytic activity">
    <reaction evidence="9 10 12">
        <text>L-threonyl-[protein] + FAD = FMN-L-threonyl-[protein] + AMP + H(+)</text>
        <dbReference type="Rhea" id="RHEA:36847"/>
        <dbReference type="Rhea" id="RHEA-COMP:11060"/>
        <dbReference type="Rhea" id="RHEA-COMP:11061"/>
        <dbReference type="ChEBI" id="CHEBI:15378"/>
        <dbReference type="ChEBI" id="CHEBI:30013"/>
        <dbReference type="ChEBI" id="CHEBI:57692"/>
        <dbReference type="ChEBI" id="CHEBI:74257"/>
        <dbReference type="ChEBI" id="CHEBI:456215"/>
        <dbReference type="EC" id="2.7.1.180"/>
    </reaction>
</comment>
<dbReference type="Pfam" id="PF02424">
    <property type="entry name" value="ApbE"/>
    <property type="match status" value="1"/>
</dbReference>
<evidence type="ECO:0000256" key="11">
    <source>
        <dbReference type="PIRSR" id="PIRSR006268-2"/>
    </source>
</evidence>
<evidence type="ECO:0000256" key="7">
    <source>
        <dbReference type="ARBA" id="ARBA00022842"/>
    </source>
</evidence>
<evidence type="ECO:0000256" key="2">
    <source>
        <dbReference type="ARBA" id="ARBA00016337"/>
    </source>
</evidence>